<dbReference type="VEuPathDB" id="FungiDB:BO83DRAFT_126163"/>
<dbReference type="AlphaFoldDB" id="A0A317UU55"/>
<name>A0A317UU55_ASPEC</name>
<dbReference type="RefSeq" id="XP_025384194.1">
    <property type="nucleotide sequence ID" value="XM_025526067.1"/>
</dbReference>
<comment type="caution">
    <text evidence="1">The sequence shown here is derived from an EMBL/GenBank/DDBJ whole genome shotgun (WGS) entry which is preliminary data.</text>
</comment>
<proteinExistence type="predicted"/>
<gene>
    <name evidence="1" type="ORF">BO83DRAFT_126163</name>
</gene>
<dbReference type="EMBL" id="MSFU01000029">
    <property type="protein sequence ID" value="PWY64876.1"/>
    <property type="molecule type" value="Genomic_DNA"/>
</dbReference>
<keyword evidence="2" id="KW-1185">Reference proteome</keyword>
<accession>A0A317UU55</accession>
<protein>
    <submittedName>
        <fullName evidence="1">Uncharacterized protein</fullName>
    </submittedName>
</protein>
<evidence type="ECO:0000313" key="2">
    <source>
        <dbReference type="Proteomes" id="UP000246171"/>
    </source>
</evidence>
<reference evidence="1" key="1">
    <citation type="submission" date="2016-12" db="EMBL/GenBank/DDBJ databases">
        <title>The genomes of Aspergillus section Nigri reveals drivers in fungal speciation.</title>
        <authorList>
            <consortium name="DOE Joint Genome Institute"/>
            <person name="Vesth T.C."/>
            <person name="Nybo J."/>
            <person name="Theobald S."/>
            <person name="Brandl J."/>
            <person name="Frisvad J.C."/>
            <person name="Nielsen K.F."/>
            <person name="Lyhne E.K."/>
            <person name="Kogle M.E."/>
            <person name="Kuo A."/>
            <person name="Riley R."/>
            <person name="Clum A."/>
            <person name="Nolan M."/>
            <person name="Lipzen A."/>
            <person name="Salamov A."/>
            <person name="Henrissat B."/>
            <person name="Wiebenga A."/>
            <person name="De vries R.P."/>
            <person name="Grigoriev I.V."/>
            <person name="Mortensen U.H."/>
            <person name="Andersen M.R."/>
            <person name="Baker S.E."/>
        </authorList>
    </citation>
    <scope>NUCLEOTIDE SEQUENCE</scope>
    <source>
        <strain evidence="1">CBS 122712</strain>
    </source>
</reference>
<evidence type="ECO:0000313" key="1">
    <source>
        <dbReference type="EMBL" id="PWY64876.1"/>
    </source>
</evidence>
<dbReference type="Proteomes" id="UP000246171">
    <property type="component" value="Unassembled WGS sequence"/>
</dbReference>
<sequence length="113" mass="12836">MANERFVRRLVDFSRHCLFSLGLTVIKTENNNSKFTTRVEEKVNNNQGVIEDEEETNQRSSCCRISLLCPPYRTGSWSSPSSALLEFDLHSMNHAASSSRHDSAHQDADHILL</sequence>
<dbReference type="GeneID" id="37048029"/>
<organism evidence="1 2">
    <name type="scientific">Aspergillus eucalypticola (strain CBS 122712 / IBT 29274)</name>
    <dbReference type="NCBI Taxonomy" id="1448314"/>
    <lineage>
        <taxon>Eukaryota</taxon>
        <taxon>Fungi</taxon>
        <taxon>Dikarya</taxon>
        <taxon>Ascomycota</taxon>
        <taxon>Pezizomycotina</taxon>
        <taxon>Eurotiomycetes</taxon>
        <taxon>Eurotiomycetidae</taxon>
        <taxon>Eurotiales</taxon>
        <taxon>Aspergillaceae</taxon>
        <taxon>Aspergillus</taxon>
        <taxon>Aspergillus subgen. Circumdati</taxon>
    </lineage>
</organism>